<reference evidence="3" key="1">
    <citation type="submission" date="2012-06" db="EMBL/GenBank/DDBJ databases">
        <title>The complete genome of Flexibacter litoralis DSM 6794.</title>
        <authorList>
            <person name="Lucas S."/>
            <person name="Copeland A."/>
            <person name="Lapidus A."/>
            <person name="Glavina del Rio T."/>
            <person name="Dalin E."/>
            <person name="Tice H."/>
            <person name="Bruce D."/>
            <person name="Goodwin L."/>
            <person name="Pitluck S."/>
            <person name="Peters L."/>
            <person name="Ovchinnikova G."/>
            <person name="Lu M."/>
            <person name="Kyrpides N."/>
            <person name="Mavromatis K."/>
            <person name="Ivanova N."/>
            <person name="Brettin T."/>
            <person name="Detter J.C."/>
            <person name="Han C."/>
            <person name="Larimer F."/>
            <person name="Land M."/>
            <person name="Hauser L."/>
            <person name="Markowitz V."/>
            <person name="Cheng J.-F."/>
            <person name="Hugenholtz P."/>
            <person name="Woyke T."/>
            <person name="Wu D."/>
            <person name="Spring S."/>
            <person name="Lang E."/>
            <person name="Kopitz M."/>
            <person name="Brambilla E."/>
            <person name="Klenk H.-P."/>
            <person name="Eisen J.A."/>
        </authorList>
    </citation>
    <scope>NUCLEOTIDE SEQUENCE [LARGE SCALE GENOMIC DNA]</scope>
    <source>
        <strain evidence="3">ATCC 23117 / DSM 6794 / NBRC 15988 / NCIMB 1366 / Sio-4</strain>
    </source>
</reference>
<dbReference type="EMBL" id="CP003345">
    <property type="protein sequence ID" value="AFM04226.1"/>
    <property type="molecule type" value="Genomic_DNA"/>
</dbReference>
<sequence length="177" mass="19652" precursor="true">MKKINLFLIFIISLTLFSACEKEEENEPTSEENLINKTWVITDSNTEIVLPFGQTLPDDIQDDFDPTQEIEGQTIIFSEDGTFQVGTDATQQGTWILSEDAKTLTFTGLVDGDLIEFVDAQTLSDLQTFEVTTLTGENLEIQNSTEVTIPAEIAEQIVGIAIPVTITVQLNITFDKQ</sequence>
<proteinExistence type="predicted"/>
<evidence type="ECO:0000313" key="2">
    <source>
        <dbReference type="EMBL" id="AFM04226.1"/>
    </source>
</evidence>
<protein>
    <recommendedName>
        <fullName evidence="4">Lipocalin-like domain-containing protein</fullName>
    </recommendedName>
</protein>
<accession>I4AJU1</accession>
<feature type="chain" id="PRO_5003685370" description="Lipocalin-like domain-containing protein" evidence="1">
    <location>
        <begin position="19"/>
        <end position="177"/>
    </location>
</feature>
<dbReference type="STRING" id="880071.Fleli_1828"/>
<feature type="signal peptide" evidence="1">
    <location>
        <begin position="1"/>
        <end position="18"/>
    </location>
</feature>
<evidence type="ECO:0000313" key="3">
    <source>
        <dbReference type="Proteomes" id="UP000006054"/>
    </source>
</evidence>
<dbReference type="KEGG" id="fli:Fleli_1828"/>
<keyword evidence="3" id="KW-1185">Reference proteome</keyword>
<dbReference type="HOGENOM" id="CLU_1515749_0_0_10"/>
<dbReference type="RefSeq" id="WP_014797678.1">
    <property type="nucleotide sequence ID" value="NC_018018.1"/>
</dbReference>
<dbReference type="AlphaFoldDB" id="I4AJU1"/>
<evidence type="ECO:0000256" key="1">
    <source>
        <dbReference type="SAM" id="SignalP"/>
    </source>
</evidence>
<evidence type="ECO:0008006" key="4">
    <source>
        <dbReference type="Google" id="ProtNLM"/>
    </source>
</evidence>
<keyword evidence="1" id="KW-0732">Signal</keyword>
<name>I4AJU1_BERLS</name>
<dbReference type="Proteomes" id="UP000006054">
    <property type="component" value="Chromosome"/>
</dbReference>
<dbReference type="PROSITE" id="PS51257">
    <property type="entry name" value="PROKAR_LIPOPROTEIN"/>
    <property type="match status" value="1"/>
</dbReference>
<organism evidence="2 3">
    <name type="scientific">Bernardetia litoralis (strain ATCC 23117 / DSM 6794 / NBRC 15988 / NCIMB 1366 / Fx l1 / Sio-4)</name>
    <name type="common">Flexibacter litoralis</name>
    <dbReference type="NCBI Taxonomy" id="880071"/>
    <lineage>
        <taxon>Bacteria</taxon>
        <taxon>Pseudomonadati</taxon>
        <taxon>Bacteroidota</taxon>
        <taxon>Cytophagia</taxon>
        <taxon>Cytophagales</taxon>
        <taxon>Bernardetiaceae</taxon>
        <taxon>Bernardetia</taxon>
    </lineage>
</organism>
<gene>
    <name evidence="2" type="ordered locus">Fleli_1828</name>
</gene>